<dbReference type="InterPro" id="IPR029041">
    <property type="entry name" value="FAD-linked_oxidoreductase-like"/>
</dbReference>
<dbReference type="OrthoDB" id="5464at2759"/>
<protein>
    <recommendedName>
        <fullName evidence="5">Proline dehydrogenase</fullName>
        <ecNumber evidence="5">1.5.5.2</ecNumber>
    </recommendedName>
</protein>
<evidence type="ECO:0000313" key="8">
    <source>
        <dbReference type="Proteomes" id="UP000276776"/>
    </source>
</evidence>
<keyword evidence="3 5" id="KW-0560">Oxidoreductase</keyword>
<evidence type="ECO:0000259" key="6">
    <source>
        <dbReference type="Pfam" id="PF01619"/>
    </source>
</evidence>
<dbReference type="AlphaFoldDB" id="A0A3P7K869"/>
<accession>A0A3P7K869</accession>
<dbReference type="Gene3D" id="3.20.20.220">
    <property type="match status" value="2"/>
</dbReference>
<sequence>MASSQVSSQRSVATDEIRKCYNKLDLDYKSTKQAFKGKKTRELIRGMIVLPLCSVEMLRKKDEMMMVGLKKILGQRLFRTLLRLTFFGQFVGGETVDEVKNTMIKLKKCGVKSILDYCVEADISPGEAEKKAVEGIVGGEPVESVVDKKTVEETRQRYTVHKEFGDRRKDVVSARTYFYESEAQCDRNCDVFCASADAIASAVGSDGINCIKLTALGRPQLLLKLTELIAQSNNFYKTLIGSTWEDLLLSKIKKEEFLQKVKTWLKTVDFDECGFVDFYDWGKLIEEHKQLHQMFQVMKYDQYYLLESNIMKENMKSDTTLIIEHGKKQNVRIMIDAEQTYFQPAISRLTMAMMRKYNKKFVLVFNTYQAYLKNCLRDIELDLHLAQRENFHFGCKVVRGAYMEQERKRAKALNYEDPINPNIDVTADMYRQVVQRILRDRQERGPGSVSVMIATHNEETIRHVVEMMVETGISPSEKTVCFAQLYGMCDQVSYSLGQAGYSVYKYVPYGPIEKVLPYLSRRAQENGSVFGKVKKEVSLLFREVLRRILTLNGRF</sequence>
<organism evidence="7 8">
    <name type="scientific">Thelazia callipaeda</name>
    <name type="common">Oriental eyeworm</name>
    <name type="synonym">Parasitic nematode</name>
    <dbReference type="NCBI Taxonomy" id="103827"/>
    <lineage>
        <taxon>Eukaryota</taxon>
        <taxon>Metazoa</taxon>
        <taxon>Ecdysozoa</taxon>
        <taxon>Nematoda</taxon>
        <taxon>Chromadorea</taxon>
        <taxon>Rhabditida</taxon>
        <taxon>Spirurina</taxon>
        <taxon>Spiruromorpha</taxon>
        <taxon>Thelazioidea</taxon>
        <taxon>Thelaziidae</taxon>
        <taxon>Thelazia</taxon>
    </lineage>
</organism>
<evidence type="ECO:0000256" key="2">
    <source>
        <dbReference type="ARBA" id="ARBA00005869"/>
    </source>
</evidence>
<comment type="cofactor">
    <cofactor evidence="5">
        <name>FAD</name>
        <dbReference type="ChEBI" id="CHEBI:57692"/>
    </cofactor>
</comment>
<dbReference type="GO" id="GO:0010133">
    <property type="term" value="P:L-proline catabolic process to L-glutamate"/>
    <property type="evidence" value="ECO:0007669"/>
    <property type="project" value="TreeGrafter"/>
</dbReference>
<reference evidence="7 8" key="1">
    <citation type="submission" date="2018-11" db="EMBL/GenBank/DDBJ databases">
        <authorList>
            <consortium name="Pathogen Informatics"/>
        </authorList>
    </citation>
    <scope>NUCLEOTIDE SEQUENCE [LARGE SCALE GENOMIC DNA]</scope>
</reference>
<comment type="pathway">
    <text evidence="1">Amino-acid degradation; L-proline degradation into L-glutamate; L-glutamate from L-proline: step 1/2.</text>
</comment>
<dbReference type="GO" id="GO:0005739">
    <property type="term" value="C:mitochondrion"/>
    <property type="evidence" value="ECO:0007669"/>
    <property type="project" value="TreeGrafter"/>
</dbReference>
<dbReference type="EMBL" id="UYYF01000009">
    <property type="protein sequence ID" value="VDM95016.1"/>
    <property type="molecule type" value="Genomic_DNA"/>
</dbReference>
<dbReference type="STRING" id="103827.A0A3P7K869"/>
<dbReference type="Proteomes" id="UP000276776">
    <property type="component" value="Unassembled WGS sequence"/>
</dbReference>
<dbReference type="InterPro" id="IPR015659">
    <property type="entry name" value="Proline_oxidase"/>
</dbReference>
<evidence type="ECO:0000256" key="4">
    <source>
        <dbReference type="ARBA" id="ARBA00023062"/>
    </source>
</evidence>
<evidence type="ECO:0000313" key="7">
    <source>
        <dbReference type="EMBL" id="VDM95016.1"/>
    </source>
</evidence>
<dbReference type="SUPFAM" id="SSF51730">
    <property type="entry name" value="FAD-linked oxidoreductase"/>
    <property type="match status" value="1"/>
</dbReference>
<evidence type="ECO:0000256" key="3">
    <source>
        <dbReference type="ARBA" id="ARBA00023002"/>
    </source>
</evidence>
<dbReference type="GO" id="GO:0004657">
    <property type="term" value="F:proline dehydrogenase activity"/>
    <property type="evidence" value="ECO:0007669"/>
    <property type="project" value="UniProtKB-EC"/>
</dbReference>
<dbReference type="PANTHER" id="PTHR13914">
    <property type="entry name" value="PROLINE OXIDASE"/>
    <property type="match status" value="1"/>
</dbReference>
<comment type="similarity">
    <text evidence="2 5">Belongs to the proline oxidase family.</text>
</comment>
<name>A0A3P7K869_THECL</name>
<keyword evidence="5" id="KW-0285">Flavoprotein</keyword>
<evidence type="ECO:0000256" key="5">
    <source>
        <dbReference type="RuleBase" id="RU364054"/>
    </source>
</evidence>
<keyword evidence="4 5" id="KW-0642">Proline metabolism</keyword>
<dbReference type="GO" id="GO:0071949">
    <property type="term" value="F:FAD binding"/>
    <property type="evidence" value="ECO:0007669"/>
    <property type="project" value="TreeGrafter"/>
</dbReference>
<dbReference type="Pfam" id="PF01619">
    <property type="entry name" value="Pro_dh"/>
    <property type="match status" value="1"/>
</dbReference>
<keyword evidence="5" id="KW-0274">FAD</keyword>
<dbReference type="EC" id="1.5.5.2" evidence="5"/>
<comment type="function">
    <text evidence="5">Converts proline to delta-1-pyrroline-5-carboxylate.</text>
</comment>
<comment type="catalytic activity">
    <reaction evidence="5">
        <text>L-proline + a quinone = (S)-1-pyrroline-5-carboxylate + a quinol + H(+)</text>
        <dbReference type="Rhea" id="RHEA:23784"/>
        <dbReference type="ChEBI" id="CHEBI:15378"/>
        <dbReference type="ChEBI" id="CHEBI:17388"/>
        <dbReference type="ChEBI" id="CHEBI:24646"/>
        <dbReference type="ChEBI" id="CHEBI:60039"/>
        <dbReference type="ChEBI" id="CHEBI:132124"/>
        <dbReference type="EC" id="1.5.5.2"/>
    </reaction>
</comment>
<evidence type="ECO:0000256" key="1">
    <source>
        <dbReference type="ARBA" id="ARBA00004739"/>
    </source>
</evidence>
<dbReference type="InterPro" id="IPR002872">
    <property type="entry name" value="Proline_DH_dom"/>
</dbReference>
<feature type="domain" description="Proline dehydrogenase" evidence="6">
    <location>
        <begin position="256"/>
        <end position="534"/>
    </location>
</feature>
<proteinExistence type="inferred from homology"/>
<keyword evidence="8" id="KW-1185">Reference proteome</keyword>
<dbReference type="PANTHER" id="PTHR13914:SF0">
    <property type="entry name" value="PROLINE DEHYDROGENASE 1, MITOCHONDRIAL"/>
    <property type="match status" value="1"/>
</dbReference>
<gene>
    <name evidence="7" type="ORF">TCLT_LOCUS161</name>
</gene>